<sequence>MKVSLCVFLVLTSLTYISCDGSSKYNYQYVYSASPEDKNTKTGSFHVSMTSDGKNNEWKTVINDEGDVDILEKIPILNNILQTNGEENKIKILRNNIRRRNPSNYRKSPVIYEWVSPSSDSQPSEEIFKNFPVPKEIFNDKVIPPRSPIPLYQRNNIIERPIDRTPENFLHPQEMVNSNFLQKMDFAIPWFGARYYEKHQPIPESVAPVDYVRNHAMNTYGNGRELFNEMQGKLNNLFKDFNF</sequence>
<dbReference type="AlphaFoldDB" id="A0A0N5A2Z1"/>
<organism evidence="2 3">
    <name type="scientific">Parastrongyloides trichosuri</name>
    <name type="common">Possum-specific nematode worm</name>
    <dbReference type="NCBI Taxonomy" id="131310"/>
    <lineage>
        <taxon>Eukaryota</taxon>
        <taxon>Metazoa</taxon>
        <taxon>Ecdysozoa</taxon>
        <taxon>Nematoda</taxon>
        <taxon>Chromadorea</taxon>
        <taxon>Rhabditida</taxon>
        <taxon>Tylenchina</taxon>
        <taxon>Panagrolaimomorpha</taxon>
        <taxon>Strongyloidoidea</taxon>
        <taxon>Strongyloididae</taxon>
        <taxon>Parastrongyloides</taxon>
    </lineage>
</organism>
<name>A0A0N5A2Z1_PARTI</name>
<keyword evidence="1" id="KW-0732">Signal</keyword>
<evidence type="ECO:0000313" key="2">
    <source>
        <dbReference type="Proteomes" id="UP000038045"/>
    </source>
</evidence>
<dbReference type="Proteomes" id="UP000038045">
    <property type="component" value="Unplaced"/>
</dbReference>
<protein>
    <submittedName>
        <fullName evidence="3">Uncharacterized protein</fullName>
    </submittedName>
</protein>
<keyword evidence="2" id="KW-1185">Reference proteome</keyword>
<evidence type="ECO:0000256" key="1">
    <source>
        <dbReference type="SAM" id="SignalP"/>
    </source>
</evidence>
<proteinExistence type="predicted"/>
<accession>A0A0N5A2Z1</accession>
<feature type="chain" id="PRO_5005892824" evidence="1">
    <location>
        <begin position="20"/>
        <end position="243"/>
    </location>
</feature>
<reference evidence="3" key="1">
    <citation type="submission" date="2017-02" db="UniProtKB">
        <authorList>
            <consortium name="WormBaseParasite"/>
        </authorList>
    </citation>
    <scope>IDENTIFICATION</scope>
</reference>
<feature type="signal peptide" evidence="1">
    <location>
        <begin position="1"/>
        <end position="19"/>
    </location>
</feature>
<evidence type="ECO:0000313" key="3">
    <source>
        <dbReference type="WBParaSite" id="PTRK_0001600100.1"/>
    </source>
</evidence>
<dbReference type="WBParaSite" id="PTRK_0001600100.1">
    <property type="protein sequence ID" value="PTRK_0001600100.1"/>
    <property type="gene ID" value="PTRK_0001600100"/>
</dbReference>